<proteinExistence type="predicted"/>
<evidence type="ECO:0000313" key="2">
    <source>
        <dbReference type="Proteomes" id="UP000186795"/>
    </source>
</evidence>
<accession>A0A1N7LJX6</accession>
<dbReference type="Proteomes" id="UP000186795">
    <property type="component" value="Unassembled WGS sequence"/>
</dbReference>
<keyword evidence="2" id="KW-1185">Reference proteome</keyword>
<evidence type="ECO:0000313" key="1">
    <source>
        <dbReference type="EMBL" id="SIS74148.1"/>
    </source>
</evidence>
<dbReference type="EMBL" id="FTOD01000004">
    <property type="protein sequence ID" value="SIS74148.1"/>
    <property type="molecule type" value="Genomic_DNA"/>
</dbReference>
<name>A0A1N7LJX6_9BACL</name>
<organism evidence="1 2">
    <name type="scientific">Kroppenstedtia eburnea</name>
    <dbReference type="NCBI Taxonomy" id="714067"/>
    <lineage>
        <taxon>Bacteria</taxon>
        <taxon>Bacillati</taxon>
        <taxon>Bacillota</taxon>
        <taxon>Bacilli</taxon>
        <taxon>Bacillales</taxon>
        <taxon>Thermoactinomycetaceae</taxon>
        <taxon>Kroppenstedtia</taxon>
    </lineage>
</organism>
<dbReference type="AlphaFoldDB" id="A0A1N7LJX6"/>
<dbReference type="RefSeq" id="WP_009711589.1">
    <property type="nucleotide sequence ID" value="NZ_CP048103.1"/>
</dbReference>
<gene>
    <name evidence="1" type="ORF">SAMN05421790_104218</name>
</gene>
<protein>
    <submittedName>
        <fullName evidence="1">Uncharacterized protein</fullName>
    </submittedName>
</protein>
<reference evidence="2" key="1">
    <citation type="submission" date="2017-01" db="EMBL/GenBank/DDBJ databases">
        <authorList>
            <person name="Varghese N."/>
            <person name="Submissions S."/>
        </authorList>
    </citation>
    <scope>NUCLEOTIDE SEQUENCE [LARGE SCALE GENOMIC DNA]</scope>
    <source>
        <strain evidence="2">DSM 45196</strain>
    </source>
</reference>
<sequence length="55" mass="6192">MEKSYPPQTSLNEQVIINSLRQLGFTVEKGGSKKTDQKRLFSAVIGKAKERLVLE</sequence>